<evidence type="ECO:0000313" key="1">
    <source>
        <dbReference type="EMBL" id="KKM02225.1"/>
    </source>
</evidence>
<dbReference type="Gene3D" id="3.90.180.10">
    <property type="entry name" value="Medium-chain alcohol dehydrogenases, catalytic domain"/>
    <property type="match status" value="1"/>
</dbReference>
<dbReference type="Gene3D" id="3.40.50.720">
    <property type="entry name" value="NAD(P)-binding Rossmann-like Domain"/>
    <property type="match status" value="1"/>
</dbReference>
<gene>
    <name evidence="1" type="ORF">LCGC14_1786540</name>
</gene>
<name>A0A0F9GTR6_9ZZZZ</name>
<feature type="non-terminal residue" evidence="1">
    <location>
        <position position="1"/>
    </location>
</feature>
<proteinExistence type="predicted"/>
<reference evidence="1" key="1">
    <citation type="journal article" date="2015" name="Nature">
        <title>Complex archaea that bridge the gap between prokaryotes and eukaryotes.</title>
        <authorList>
            <person name="Spang A."/>
            <person name="Saw J.H."/>
            <person name="Jorgensen S.L."/>
            <person name="Zaremba-Niedzwiedzka K."/>
            <person name="Martijn J."/>
            <person name="Lind A.E."/>
            <person name="van Eijk R."/>
            <person name="Schleper C."/>
            <person name="Guy L."/>
            <person name="Ettema T.J."/>
        </authorList>
    </citation>
    <scope>NUCLEOTIDE SEQUENCE</scope>
</reference>
<dbReference type="EMBL" id="LAZR01016991">
    <property type="protein sequence ID" value="KKM02225.1"/>
    <property type="molecule type" value="Genomic_DNA"/>
</dbReference>
<protein>
    <recommendedName>
        <fullName evidence="2">Alcohol dehydrogenase-like C-terminal domain-containing protein</fullName>
    </recommendedName>
</protein>
<organism evidence="1">
    <name type="scientific">marine sediment metagenome</name>
    <dbReference type="NCBI Taxonomy" id="412755"/>
    <lineage>
        <taxon>unclassified sequences</taxon>
        <taxon>metagenomes</taxon>
        <taxon>ecological metagenomes</taxon>
    </lineage>
</organism>
<accession>A0A0F9GTR6</accession>
<comment type="caution">
    <text evidence="1">The sequence shown here is derived from an EMBL/GenBank/DDBJ whole genome shotgun (WGS) entry which is preliminary data.</text>
</comment>
<sequence>HQGMAMISWTRVRRSAYSDALTLPDSFLAAPSLLAALLADGKLTYATDIKVGIEAAPAAISDLYAGKNTGKSLIYIG</sequence>
<dbReference type="AlphaFoldDB" id="A0A0F9GTR6"/>
<evidence type="ECO:0008006" key="2">
    <source>
        <dbReference type="Google" id="ProtNLM"/>
    </source>
</evidence>